<dbReference type="Pfam" id="PF00589">
    <property type="entry name" value="Phage_integrase"/>
    <property type="match status" value="1"/>
</dbReference>
<keyword evidence="4" id="KW-0233">DNA recombination</keyword>
<dbReference type="GO" id="GO:0006310">
    <property type="term" value="P:DNA recombination"/>
    <property type="evidence" value="ECO:0007669"/>
    <property type="project" value="UniProtKB-KW"/>
</dbReference>
<dbReference type="EMBL" id="FTMP01000012">
    <property type="protein sequence ID" value="SIQ98897.1"/>
    <property type="molecule type" value="Genomic_DNA"/>
</dbReference>
<dbReference type="Pfam" id="PF13356">
    <property type="entry name" value="Arm-DNA-bind_3"/>
    <property type="match status" value="1"/>
</dbReference>
<sequence length="395" mass="44655">MSKLSPRLVKEIEAPGTYQDGRGLFLKVTSSGSKSWVFRYSIHGRRRDMGIGTYPDVSLKDARLRADKSRLELAKGVDPLARRDELRAAEARMRRKGVDFRDEAEQYIRTHSPSWSAKHAQQWRSSLAKHVFPVIGHLGVDAIDTNLVLDVLTPIWPKIPVTASRLRNRIELILDAAKARGHRSGENPARWRGHLDKLLPRQKRVIRPSPAMPAGDISGLMHKLDSLDTPAARATELLILSACRSKEVCNAEWSEFDFANRTWTIPASRMKARRDHRVPLTEEMIAVLKQQEGKHPRFVFLNKWRSGPLPGNAIGRVLVELGAGHVVPHGFRSSFRTWAAEYTNYPREVCEMALAHTLESKVEAAYNRADLLEKRRALMSDWACFVGQRPSKCAA</sequence>
<dbReference type="InterPro" id="IPR011010">
    <property type="entry name" value="DNA_brk_join_enz"/>
</dbReference>
<evidence type="ECO:0000256" key="1">
    <source>
        <dbReference type="ARBA" id="ARBA00008857"/>
    </source>
</evidence>
<keyword evidence="2" id="KW-0229">DNA integration</keyword>
<evidence type="ECO:0000313" key="6">
    <source>
        <dbReference type="EMBL" id="SIQ98897.1"/>
    </source>
</evidence>
<dbReference type="GO" id="GO:0015074">
    <property type="term" value="P:DNA integration"/>
    <property type="evidence" value="ECO:0007669"/>
    <property type="project" value="UniProtKB-KW"/>
</dbReference>
<feature type="domain" description="Tyr recombinase" evidence="5">
    <location>
        <begin position="206"/>
        <end position="379"/>
    </location>
</feature>
<dbReference type="CDD" id="cd00801">
    <property type="entry name" value="INT_P4_C"/>
    <property type="match status" value="1"/>
</dbReference>
<dbReference type="InterPro" id="IPR053876">
    <property type="entry name" value="Phage_int_M"/>
</dbReference>
<evidence type="ECO:0000259" key="5">
    <source>
        <dbReference type="PROSITE" id="PS51898"/>
    </source>
</evidence>
<dbReference type="PANTHER" id="PTHR30629:SF2">
    <property type="entry name" value="PROPHAGE INTEGRASE INTS-RELATED"/>
    <property type="match status" value="1"/>
</dbReference>
<dbReference type="InterPro" id="IPR025166">
    <property type="entry name" value="Integrase_DNA_bind_dom"/>
</dbReference>
<dbReference type="Gene3D" id="1.10.150.130">
    <property type="match status" value="1"/>
</dbReference>
<dbReference type="Pfam" id="PF22022">
    <property type="entry name" value="Phage_int_M"/>
    <property type="match status" value="1"/>
</dbReference>
<evidence type="ECO:0000313" key="7">
    <source>
        <dbReference type="Proteomes" id="UP000185841"/>
    </source>
</evidence>
<dbReference type="InterPro" id="IPR010998">
    <property type="entry name" value="Integrase_recombinase_N"/>
</dbReference>
<proteinExistence type="inferred from homology"/>
<dbReference type="InterPro" id="IPR013762">
    <property type="entry name" value="Integrase-like_cat_sf"/>
</dbReference>
<protein>
    <submittedName>
        <fullName evidence="6">Integrase</fullName>
    </submittedName>
</protein>
<dbReference type="SUPFAM" id="SSF56349">
    <property type="entry name" value="DNA breaking-rejoining enzymes"/>
    <property type="match status" value="1"/>
</dbReference>
<keyword evidence="3" id="KW-0238">DNA-binding</keyword>
<accession>A0A1N6X9E7</accession>
<dbReference type="PROSITE" id="PS51898">
    <property type="entry name" value="TYR_RECOMBINASE"/>
    <property type="match status" value="1"/>
</dbReference>
<dbReference type="InterPro" id="IPR050808">
    <property type="entry name" value="Phage_Integrase"/>
</dbReference>
<reference evidence="6 7" key="1">
    <citation type="submission" date="2017-01" db="EMBL/GenBank/DDBJ databases">
        <authorList>
            <person name="Mah S.A."/>
            <person name="Swanson W.J."/>
            <person name="Moy G.W."/>
            <person name="Vacquier V.D."/>
        </authorList>
    </citation>
    <scope>NUCLEOTIDE SEQUENCE [LARGE SCALE GENOMIC DNA]</scope>
    <source>
        <strain evidence="6 7">RU36E</strain>
    </source>
</reference>
<dbReference type="AlphaFoldDB" id="A0A1N6X9E7"/>
<evidence type="ECO:0000256" key="3">
    <source>
        <dbReference type="ARBA" id="ARBA00023125"/>
    </source>
</evidence>
<dbReference type="InterPro" id="IPR002104">
    <property type="entry name" value="Integrase_catalytic"/>
</dbReference>
<dbReference type="Proteomes" id="UP000185841">
    <property type="component" value="Unassembled WGS sequence"/>
</dbReference>
<dbReference type="PANTHER" id="PTHR30629">
    <property type="entry name" value="PROPHAGE INTEGRASE"/>
    <property type="match status" value="1"/>
</dbReference>
<organism evidence="6 7">
    <name type="scientific">Aquipseudomonas alcaligenes</name>
    <name type="common">Pseudomonas alcaligenes</name>
    <dbReference type="NCBI Taxonomy" id="43263"/>
    <lineage>
        <taxon>Bacteria</taxon>
        <taxon>Pseudomonadati</taxon>
        <taxon>Pseudomonadota</taxon>
        <taxon>Gammaproteobacteria</taxon>
        <taxon>Pseudomonadales</taxon>
        <taxon>Pseudomonadaceae</taxon>
        <taxon>Aquipseudomonas</taxon>
    </lineage>
</organism>
<dbReference type="InterPro" id="IPR038488">
    <property type="entry name" value="Integrase_DNA-bd_sf"/>
</dbReference>
<dbReference type="Gene3D" id="3.30.160.390">
    <property type="entry name" value="Integrase, DNA-binding domain"/>
    <property type="match status" value="1"/>
</dbReference>
<dbReference type="RefSeq" id="WP_076429257.1">
    <property type="nucleotide sequence ID" value="NZ_FTMP01000012.1"/>
</dbReference>
<comment type="similarity">
    <text evidence="1">Belongs to the 'phage' integrase family.</text>
</comment>
<evidence type="ECO:0000256" key="2">
    <source>
        <dbReference type="ARBA" id="ARBA00022908"/>
    </source>
</evidence>
<dbReference type="Gene3D" id="1.10.443.10">
    <property type="entry name" value="Intergrase catalytic core"/>
    <property type="match status" value="1"/>
</dbReference>
<evidence type="ECO:0000256" key="4">
    <source>
        <dbReference type="ARBA" id="ARBA00023172"/>
    </source>
</evidence>
<dbReference type="GO" id="GO:0003677">
    <property type="term" value="F:DNA binding"/>
    <property type="evidence" value="ECO:0007669"/>
    <property type="project" value="UniProtKB-KW"/>
</dbReference>
<gene>
    <name evidence="6" type="ORF">SAMN05878282_11234</name>
</gene>
<name>A0A1N6X9E7_AQUAC</name>